<evidence type="ECO:0000256" key="11">
    <source>
        <dbReference type="ARBA" id="ARBA00047984"/>
    </source>
</evidence>
<dbReference type="Pfam" id="PF00270">
    <property type="entry name" value="DEAD"/>
    <property type="match status" value="1"/>
</dbReference>
<dbReference type="GO" id="GO:0016787">
    <property type="term" value="F:hydrolase activity"/>
    <property type="evidence" value="ECO:0007669"/>
    <property type="project" value="UniProtKB-KW"/>
</dbReference>
<dbReference type="Gene3D" id="3.40.50.300">
    <property type="entry name" value="P-loop containing nucleotide triphosphate hydrolases"/>
    <property type="match status" value="2"/>
</dbReference>
<evidence type="ECO:0000256" key="12">
    <source>
        <dbReference type="SAM" id="MobiDB-lite"/>
    </source>
</evidence>
<dbReference type="GeneTree" id="ENSGT00940000154417"/>
<proteinExistence type="predicted"/>
<evidence type="ECO:0000256" key="10">
    <source>
        <dbReference type="ARBA" id="ARBA00023242"/>
    </source>
</evidence>
<protein>
    <recommendedName>
        <fullName evidence="3">RNA helicase</fullName>
        <ecNumber evidence="3">3.6.4.13</ecNumber>
    </recommendedName>
</protein>
<dbReference type="Gene3D" id="6.10.250.2170">
    <property type="match status" value="1"/>
</dbReference>
<accession>A0A8C7RIQ2</accession>
<dbReference type="CDD" id="cd18787">
    <property type="entry name" value="SF2_C_DEAD"/>
    <property type="match status" value="1"/>
</dbReference>
<reference evidence="14" key="2">
    <citation type="submission" date="2025-08" db="UniProtKB">
        <authorList>
            <consortium name="Ensembl"/>
        </authorList>
    </citation>
    <scope>IDENTIFICATION</scope>
</reference>
<keyword evidence="4" id="KW-0963">Cytoplasm</keyword>
<dbReference type="PROSITE" id="PS51194">
    <property type="entry name" value="HELICASE_CTER"/>
    <property type="match status" value="1"/>
</dbReference>
<evidence type="ECO:0000256" key="5">
    <source>
        <dbReference type="ARBA" id="ARBA00022741"/>
    </source>
</evidence>
<dbReference type="InterPro" id="IPR001650">
    <property type="entry name" value="Helicase_C-like"/>
</dbReference>
<keyword evidence="8" id="KW-0067">ATP-binding</keyword>
<dbReference type="GO" id="GO:0005634">
    <property type="term" value="C:nucleus"/>
    <property type="evidence" value="ECO:0007669"/>
    <property type="project" value="UniProtKB-SubCell"/>
</dbReference>
<name>A0A8C7RIQ2_ONCMY</name>
<evidence type="ECO:0000256" key="7">
    <source>
        <dbReference type="ARBA" id="ARBA00022806"/>
    </source>
</evidence>
<dbReference type="FunFam" id="3.40.50.300:FF:000318">
    <property type="entry name" value="ATP-dependent RNA helicase DDX19B"/>
    <property type="match status" value="1"/>
</dbReference>
<evidence type="ECO:0000259" key="13">
    <source>
        <dbReference type="PROSITE" id="PS51194"/>
    </source>
</evidence>
<evidence type="ECO:0000256" key="9">
    <source>
        <dbReference type="ARBA" id="ARBA00022884"/>
    </source>
</evidence>
<keyword evidence="6" id="KW-0378">Hydrolase</keyword>
<evidence type="ECO:0000256" key="1">
    <source>
        <dbReference type="ARBA" id="ARBA00004123"/>
    </source>
</evidence>
<reference evidence="14" key="3">
    <citation type="submission" date="2025-09" db="UniProtKB">
        <authorList>
            <consortium name="Ensembl"/>
        </authorList>
    </citation>
    <scope>IDENTIFICATION</scope>
</reference>
<evidence type="ECO:0000256" key="8">
    <source>
        <dbReference type="ARBA" id="ARBA00022840"/>
    </source>
</evidence>
<dbReference type="Proteomes" id="UP000694395">
    <property type="component" value="Chromosome 7"/>
</dbReference>
<reference evidence="14" key="1">
    <citation type="submission" date="2020-07" db="EMBL/GenBank/DDBJ databases">
        <title>A long reads based de novo assembly of the rainbow trout Arlee double haploid line genome.</title>
        <authorList>
            <person name="Gao G."/>
            <person name="Palti Y."/>
        </authorList>
    </citation>
    <scope>NUCLEOTIDE SEQUENCE [LARGE SCALE GENOMIC DNA]</scope>
</reference>
<comment type="subcellular location">
    <subcellularLocation>
        <location evidence="2">Cytoplasm</location>
    </subcellularLocation>
    <subcellularLocation>
        <location evidence="1">Nucleus</location>
    </subcellularLocation>
</comment>
<dbReference type="EC" id="3.6.4.13" evidence="3"/>
<keyword evidence="10" id="KW-0539">Nucleus</keyword>
<feature type="compositionally biased region" description="Low complexity" evidence="12">
    <location>
        <begin position="7"/>
        <end position="33"/>
    </location>
</feature>
<keyword evidence="7" id="KW-0347">Helicase</keyword>
<dbReference type="InterPro" id="IPR027417">
    <property type="entry name" value="P-loop_NTPase"/>
</dbReference>
<dbReference type="GO" id="GO:0005524">
    <property type="term" value="F:ATP binding"/>
    <property type="evidence" value="ECO:0007669"/>
    <property type="project" value="UniProtKB-KW"/>
</dbReference>
<comment type="catalytic activity">
    <reaction evidence="11">
        <text>ATP + H2O = ADP + phosphate + H(+)</text>
        <dbReference type="Rhea" id="RHEA:13065"/>
        <dbReference type="ChEBI" id="CHEBI:15377"/>
        <dbReference type="ChEBI" id="CHEBI:15378"/>
        <dbReference type="ChEBI" id="CHEBI:30616"/>
        <dbReference type="ChEBI" id="CHEBI:43474"/>
        <dbReference type="ChEBI" id="CHEBI:456216"/>
        <dbReference type="EC" id="3.6.4.13"/>
    </reaction>
</comment>
<feature type="compositionally biased region" description="Basic and acidic residues" evidence="12">
    <location>
        <begin position="36"/>
        <end position="51"/>
    </location>
</feature>
<evidence type="ECO:0000256" key="3">
    <source>
        <dbReference type="ARBA" id="ARBA00012552"/>
    </source>
</evidence>
<evidence type="ECO:0000313" key="14">
    <source>
        <dbReference type="Ensembl" id="ENSOMYP00000051265.2"/>
    </source>
</evidence>
<sequence length="398" mass="44238">MATDSWAQAVGEQEAAAESVSTSPNAASASTPAKMEGGEGNKTEEKDDKDDKAAQSLLNKLIRSNLLLQGVYAVGFNRPSKIQENALPLMLAEPLPPSLSCSSPFKTAAFVLAMLSHVDPNNNVCVSPTYELALQTGKVIEQMGKYSSEVKLVYAIRGNKLDCEVVKVADVSKVTLFKVYISDDVTMGCFRRAKLNWWTCSILLFSATFEEMVWNFAQRVREEGTQDTIKQYYVVCHSKEEKFMALCDIYGAITIAQAMIFCHAVGWLAGELSREGHQVALLSGEMQVEQRAAVIDRFREGREKVLVTNNVCARGIDVEQVSVVLNFDLPVDRDGDPDNETYLHRLGRTGRFGKRELAINMVDSKFSMNVLNKIQDHFNKKIEKLDTDDLDEIEKIAS</sequence>
<dbReference type="Ensembl" id="ENSOMYT00000055732.2">
    <property type="protein sequence ID" value="ENSOMYP00000051265.2"/>
    <property type="gene ID" value="ENSOMYG00000023284.2"/>
</dbReference>
<dbReference type="PANTHER" id="PTHR47958">
    <property type="entry name" value="ATP-DEPENDENT RNA HELICASE DBP3"/>
    <property type="match status" value="1"/>
</dbReference>
<keyword evidence="9" id="KW-0694">RNA-binding</keyword>
<dbReference type="SMART" id="SM00490">
    <property type="entry name" value="HELICc"/>
    <property type="match status" value="1"/>
</dbReference>
<evidence type="ECO:0000313" key="15">
    <source>
        <dbReference type="Proteomes" id="UP000694395"/>
    </source>
</evidence>
<keyword evidence="5" id="KW-0547">Nucleotide-binding</keyword>
<dbReference type="GO" id="GO:0003723">
    <property type="term" value="F:RNA binding"/>
    <property type="evidence" value="ECO:0007669"/>
    <property type="project" value="UniProtKB-KW"/>
</dbReference>
<evidence type="ECO:0000256" key="4">
    <source>
        <dbReference type="ARBA" id="ARBA00022490"/>
    </source>
</evidence>
<keyword evidence="15" id="KW-1185">Reference proteome</keyword>
<dbReference type="SUPFAM" id="SSF52540">
    <property type="entry name" value="P-loop containing nucleoside triphosphate hydrolases"/>
    <property type="match status" value="1"/>
</dbReference>
<dbReference type="GO" id="GO:0005737">
    <property type="term" value="C:cytoplasm"/>
    <property type="evidence" value="ECO:0007669"/>
    <property type="project" value="UniProtKB-SubCell"/>
</dbReference>
<feature type="region of interest" description="Disordered" evidence="12">
    <location>
        <begin position="1"/>
        <end position="51"/>
    </location>
</feature>
<feature type="domain" description="Helicase C-terminal" evidence="13">
    <location>
        <begin position="228"/>
        <end position="393"/>
    </location>
</feature>
<evidence type="ECO:0000256" key="6">
    <source>
        <dbReference type="ARBA" id="ARBA00022801"/>
    </source>
</evidence>
<organism evidence="14 15">
    <name type="scientific">Oncorhynchus mykiss</name>
    <name type="common">Rainbow trout</name>
    <name type="synonym">Salmo gairdneri</name>
    <dbReference type="NCBI Taxonomy" id="8022"/>
    <lineage>
        <taxon>Eukaryota</taxon>
        <taxon>Metazoa</taxon>
        <taxon>Chordata</taxon>
        <taxon>Craniata</taxon>
        <taxon>Vertebrata</taxon>
        <taxon>Euteleostomi</taxon>
        <taxon>Actinopterygii</taxon>
        <taxon>Neopterygii</taxon>
        <taxon>Teleostei</taxon>
        <taxon>Protacanthopterygii</taxon>
        <taxon>Salmoniformes</taxon>
        <taxon>Salmonidae</taxon>
        <taxon>Salmoninae</taxon>
        <taxon>Oncorhynchus</taxon>
    </lineage>
</organism>
<evidence type="ECO:0000256" key="2">
    <source>
        <dbReference type="ARBA" id="ARBA00004496"/>
    </source>
</evidence>
<dbReference type="InterPro" id="IPR011545">
    <property type="entry name" value="DEAD/DEAH_box_helicase_dom"/>
</dbReference>
<dbReference type="AlphaFoldDB" id="A0A8C7RIQ2"/>
<dbReference type="Pfam" id="PF00271">
    <property type="entry name" value="Helicase_C"/>
    <property type="match status" value="1"/>
</dbReference>
<dbReference type="GO" id="GO:0003724">
    <property type="term" value="F:RNA helicase activity"/>
    <property type="evidence" value="ECO:0007669"/>
    <property type="project" value="UniProtKB-EC"/>
</dbReference>